<feature type="transmembrane region" description="Helical" evidence="8">
    <location>
        <begin position="163"/>
        <end position="182"/>
    </location>
</feature>
<evidence type="ECO:0000313" key="11">
    <source>
        <dbReference type="Proteomes" id="UP000239477"/>
    </source>
</evidence>
<keyword evidence="7 8" id="KW-0472">Membrane</keyword>
<evidence type="ECO:0000256" key="4">
    <source>
        <dbReference type="ARBA" id="ARBA00022519"/>
    </source>
</evidence>
<evidence type="ECO:0000259" key="9">
    <source>
        <dbReference type="Pfam" id="PF12832"/>
    </source>
</evidence>
<evidence type="ECO:0000313" key="10">
    <source>
        <dbReference type="EMBL" id="AVJ27765.1"/>
    </source>
</evidence>
<protein>
    <submittedName>
        <fullName evidence="10">MFS transporter</fullName>
    </submittedName>
</protein>
<dbReference type="NCBIfam" id="NF037955">
    <property type="entry name" value="mfs"/>
    <property type="match status" value="1"/>
</dbReference>
<dbReference type="AlphaFoldDB" id="A0A2S0I6X3"/>
<keyword evidence="3" id="KW-1003">Cell membrane</keyword>
<organism evidence="10 11">
    <name type="scientific">Achromobacter spanius</name>
    <dbReference type="NCBI Taxonomy" id="217203"/>
    <lineage>
        <taxon>Bacteria</taxon>
        <taxon>Pseudomonadati</taxon>
        <taxon>Pseudomonadota</taxon>
        <taxon>Betaproteobacteria</taxon>
        <taxon>Burkholderiales</taxon>
        <taxon>Alcaligenaceae</taxon>
        <taxon>Achromobacter</taxon>
    </lineage>
</organism>
<feature type="transmembrane region" description="Helical" evidence="8">
    <location>
        <begin position="44"/>
        <end position="64"/>
    </location>
</feature>
<name>A0A2S0I6X3_9BURK</name>
<dbReference type="EMBL" id="CP023270">
    <property type="protein sequence ID" value="AVJ27765.1"/>
    <property type="molecule type" value="Genomic_DNA"/>
</dbReference>
<feature type="transmembrane region" description="Helical" evidence="8">
    <location>
        <begin position="275"/>
        <end position="293"/>
    </location>
</feature>
<evidence type="ECO:0000256" key="5">
    <source>
        <dbReference type="ARBA" id="ARBA00022692"/>
    </source>
</evidence>
<feature type="domain" description="Major facilitator superfamily associated" evidence="9">
    <location>
        <begin position="12"/>
        <end position="360"/>
    </location>
</feature>
<evidence type="ECO:0000256" key="7">
    <source>
        <dbReference type="ARBA" id="ARBA00023136"/>
    </source>
</evidence>
<dbReference type="PANTHER" id="PTHR23522">
    <property type="entry name" value="BLL5896 PROTEIN"/>
    <property type="match status" value="1"/>
</dbReference>
<keyword evidence="6 8" id="KW-1133">Transmembrane helix</keyword>
<feature type="transmembrane region" description="Helical" evidence="8">
    <location>
        <begin position="12"/>
        <end position="32"/>
    </location>
</feature>
<gene>
    <name evidence="10" type="ORF">CLM73_11930</name>
</gene>
<keyword evidence="4" id="KW-0997">Cell inner membrane</keyword>
<feature type="transmembrane region" description="Helical" evidence="8">
    <location>
        <begin position="101"/>
        <end position="119"/>
    </location>
</feature>
<dbReference type="PANTHER" id="PTHR23522:SF10">
    <property type="entry name" value="3-PHENYLPROPIONIC ACID TRANSPORTER-RELATED"/>
    <property type="match status" value="1"/>
</dbReference>
<dbReference type="GO" id="GO:0015528">
    <property type="term" value="F:lactose:proton symporter activity"/>
    <property type="evidence" value="ECO:0007669"/>
    <property type="project" value="TreeGrafter"/>
</dbReference>
<feature type="transmembrane region" description="Helical" evidence="8">
    <location>
        <begin position="139"/>
        <end position="157"/>
    </location>
</feature>
<keyword evidence="2" id="KW-0813">Transport</keyword>
<evidence type="ECO:0000256" key="8">
    <source>
        <dbReference type="SAM" id="Phobius"/>
    </source>
</evidence>
<dbReference type="Pfam" id="PF12832">
    <property type="entry name" value="MFS_1_like"/>
    <property type="match status" value="1"/>
</dbReference>
<dbReference type="InterPro" id="IPR036259">
    <property type="entry name" value="MFS_trans_sf"/>
</dbReference>
<evidence type="ECO:0000256" key="3">
    <source>
        <dbReference type="ARBA" id="ARBA00022475"/>
    </source>
</evidence>
<feature type="transmembrane region" description="Helical" evidence="8">
    <location>
        <begin position="364"/>
        <end position="383"/>
    </location>
</feature>
<dbReference type="InterPro" id="IPR026032">
    <property type="entry name" value="HcaT-like"/>
</dbReference>
<keyword evidence="11" id="KW-1185">Reference proteome</keyword>
<dbReference type="RefSeq" id="WP_105238612.1">
    <property type="nucleotide sequence ID" value="NZ_CP023270.1"/>
</dbReference>
<dbReference type="OrthoDB" id="8639149at2"/>
<evidence type="ECO:0000256" key="6">
    <source>
        <dbReference type="ARBA" id="ARBA00022989"/>
    </source>
</evidence>
<dbReference type="SUPFAM" id="SSF103473">
    <property type="entry name" value="MFS general substrate transporter"/>
    <property type="match status" value="1"/>
</dbReference>
<evidence type="ECO:0000256" key="2">
    <source>
        <dbReference type="ARBA" id="ARBA00022448"/>
    </source>
</evidence>
<dbReference type="GO" id="GO:0030395">
    <property type="term" value="F:lactose binding"/>
    <property type="evidence" value="ECO:0007669"/>
    <property type="project" value="TreeGrafter"/>
</dbReference>
<feature type="transmembrane region" description="Helical" evidence="8">
    <location>
        <begin position="335"/>
        <end position="358"/>
    </location>
</feature>
<dbReference type="Proteomes" id="UP000239477">
    <property type="component" value="Chromosome"/>
</dbReference>
<feature type="transmembrane region" description="Helical" evidence="8">
    <location>
        <begin position="76"/>
        <end position="95"/>
    </location>
</feature>
<proteinExistence type="predicted"/>
<comment type="subcellular location">
    <subcellularLocation>
        <location evidence="1">Cell inner membrane</location>
        <topology evidence="1">Multi-pass membrane protein</topology>
    </subcellularLocation>
</comment>
<keyword evidence="5 8" id="KW-0812">Transmembrane</keyword>
<sequence length="392" mass="41927">MRGNPDARQGAIALHGFYFLYYGLQGVSIPFLPLWFASRGLDPALIGLIVATSFLPKIVSTPIVAHVADQTGRAHALIASALAASLVLFVCYPFSQSSAWLLAITLLLNAVFPAVLPLMDRMAIASGRGQGNSYTVMRACGSLGFATVTVAGGYLIKTFDTDWVMWLSILLIMACLACVRLLPRAARPAANETPADRTRLPMRDVLRDRPLLLCIAAASLVQASNGFLYSYSTLHWTANGLSTAMISLLWVVGVASEVLFFFLAPRILARTGAQWLILASAVMTAIRWTGLSATTDPSVIAGLQLLQCFTLAGNNAAIMWYITRHVPAACKTSAIALYALLSGGVFMFASIQIGGALYRAYAPGGFLVMAICAAGAVPLVMYAEKVRRRQVA</sequence>
<feature type="transmembrane region" description="Helical" evidence="8">
    <location>
        <begin position="299"/>
        <end position="323"/>
    </location>
</feature>
<evidence type="ECO:0000256" key="1">
    <source>
        <dbReference type="ARBA" id="ARBA00004429"/>
    </source>
</evidence>
<dbReference type="GO" id="GO:0005886">
    <property type="term" value="C:plasma membrane"/>
    <property type="evidence" value="ECO:0007669"/>
    <property type="project" value="UniProtKB-SubCell"/>
</dbReference>
<feature type="transmembrane region" description="Helical" evidence="8">
    <location>
        <begin position="243"/>
        <end position="263"/>
    </location>
</feature>
<dbReference type="PIRSF" id="PIRSF004925">
    <property type="entry name" value="HcaT"/>
    <property type="match status" value="1"/>
</dbReference>
<feature type="transmembrane region" description="Helical" evidence="8">
    <location>
        <begin position="211"/>
        <end position="231"/>
    </location>
</feature>
<reference evidence="10 11" key="1">
    <citation type="submission" date="2017-09" db="EMBL/GenBank/DDBJ databases">
        <title>Genomic, metabolic, and phenotypic characteristics of bacterial isolates from the natural microbiome of the model nematode Caenorhabditis elegans.</title>
        <authorList>
            <person name="Zimmermann J."/>
            <person name="Obeng N."/>
            <person name="Yang W."/>
            <person name="Obeng O."/>
            <person name="Kissoyan K."/>
            <person name="Pees B."/>
            <person name="Dirksen P."/>
            <person name="Hoppner M."/>
            <person name="Franke A."/>
            <person name="Rosenstiel P."/>
            <person name="Leippe M."/>
            <person name="Dierking K."/>
            <person name="Kaleta C."/>
            <person name="Schulenburg H."/>
        </authorList>
    </citation>
    <scope>NUCLEOTIDE SEQUENCE [LARGE SCALE GENOMIC DNA]</scope>
    <source>
        <strain evidence="10 11">MYb73</strain>
    </source>
</reference>
<dbReference type="InterPro" id="IPR024989">
    <property type="entry name" value="MFS_assoc_dom"/>
</dbReference>
<accession>A0A2S0I6X3</accession>
<dbReference type="Gene3D" id="1.20.1250.20">
    <property type="entry name" value="MFS general substrate transporter like domains"/>
    <property type="match status" value="2"/>
</dbReference>